<accession>S8BDA4</accession>
<gene>
    <name evidence="2" type="ORF">PDE_07913</name>
</gene>
<evidence type="ECO:0000313" key="3">
    <source>
        <dbReference type="Proteomes" id="UP000019376"/>
    </source>
</evidence>
<dbReference type="Proteomes" id="UP000019376">
    <property type="component" value="Unassembled WGS sequence"/>
</dbReference>
<evidence type="ECO:0000256" key="1">
    <source>
        <dbReference type="SAM" id="MobiDB-lite"/>
    </source>
</evidence>
<dbReference type="EMBL" id="KB644414">
    <property type="protein sequence ID" value="EPS32952.1"/>
    <property type="molecule type" value="Genomic_DNA"/>
</dbReference>
<evidence type="ECO:0000313" key="2">
    <source>
        <dbReference type="EMBL" id="EPS32952.1"/>
    </source>
</evidence>
<dbReference type="HOGENOM" id="CLU_1454882_0_0_1"/>
<sequence length="186" mass="19990">MEAISRDLGEQKNKTPILRDNGGGPAMQTPAIHMDDALDEGVSSLSSSKLSATGPPFDPEREDSKITAAEEAGPAKGTLPAAVPHRIKHKLSIAHRLSCTWTCTCSRDLSSPQIVWSRCDVMIHESTNPPTPLQLSYNTLCSAQPDLCYKRPTLSANYARVCVCAYLGRSFLHIVASSPTSRAVAA</sequence>
<organism evidence="2 3">
    <name type="scientific">Penicillium oxalicum (strain 114-2 / CGMCC 5302)</name>
    <name type="common">Penicillium decumbens</name>
    <dbReference type="NCBI Taxonomy" id="933388"/>
    <lineage>
        <taxon>Eukaryota</taxon>
        <taxon>Fungi</taxon>
        <taxon>Dikarya</taxon>
        <taxon>Ascomycota</taxon>
        <taxon>Pezizomycotina</taxon>
        <taxon>Eurotiomycetes</taxon>
        <taxon>Eurotiomycetidae</taxon>
        <taxon>Eurotiales</taxon>
        <taxon>Aspergillaceae</taxon>
        <taxon>Penicillium</taxon>
    </lineage>
</organism>
<dbReference type="AlphaFoldDB" id="S8BDA4"/>
<reference evidence="2 3" key="1">
    <citation type="journal article" date="2013" name="PLoS ONE">
        <title>Genomic and secretomic analyses reveal unique features of the lignocellulolytic enzyme system of Penicillium decumbens.</title>
        <authorList>
            <person name="Liu G."/>
            <person name="Zhang L."/>
            <person name="Wei X."/>
            <person name="Zou G."/>
            <person name="Qin Y."/>
            <person name="Ma L."/>
            <person name="Li J."/>
            <person name="Zheng H."/>
            <person name="Wang S."/>
            <person name="Wang C."/>
            <person name="Xun L."/>
            <person name="Zhao G.-P."/>
            <person name="Zhou Z."/>
            <person name="Qu Y."/>
        </authorList>
    </citation>
    <scope>NUCLEOTIDE SEQUENCE [LARGE SCALE GENOMIC DNA]</scope>
    <source>
        <strain evidence="3">114-2 / CGMCC 5302</strain>
    </source>
</reference>
<protein>
    <submittedName>
        <fullName evidence="2">Uncharacterized protein</fullName>
    </submittedName>
</protein>
<feature type="region of interest" description="Disordered" evidence="1">
    <location>
        <begin position="1"/>
        <end position="62"/>
    </location>
</feature>
<keyword evidence="3" id="KW-1185">Reference proteome</keyword>
<name>S8BDA4_PENO1</name>
<feature type="compositionally biased region" description="Basic and acidic residues" evidence="1">
    <location>
        <begin position="1"/>
        <end position="13"/>
    </location>
</feature>
<proteinExistence type="predicted"/>